<feature type="region of interest" description="Disordered" evidence="1">
    <location>
        <begin position="50"/>
        <end position="69"/>
    </location>
</feature>
<dbReference type="EMBL" id="CP043499">
    <property type="protein sequence ID" value="QFY62986.1"/>
    <property type="molecule type" value="Genomic_DNA"/>
</dbReference>
<dbReference type="AlphaFoldDB" id="A0A5Q0CAT5"/>
<geneLocation type="plasmid" evidence="2 3">
    <name>unnamed</name>
</geneLocation>
<gene>
    <name evidence="2" type="ORF">FZ934_21905</name>
</gene>
<dbReference type="KEGG" id="rgr:FZ934_21905"/>
<name>A0A5Q0CAT5_9HYPH</name>
<keyword evidence="3" id="KW-1185">Reference proteome</keyword>
<evidence type="ECO:0000313" key="3">
    <source>
        <dbReference type="Proteomes" id="UP000326881"/>
    </source>
</evidence>
<reference evidence="2 3" key="1">
    <citation type="submission" date="2019-08" db="EMBL/GenBank/DDBJ databases">
        <title>Prosopis cineraria nodule microbiome.</title>
        <authorList>
            <person name="Ali R."/>
            <person name="Chaluvadi S.R."/>
            <person name="Wang X."/>
        </authorList>
    </citation>
    <scope>NUCLEOTIDE SEQUENCE [LARGE SCALE GENOMIC DNA]</scope>
    <source>
        <strain evidence="2 3">BG7</strain>
        <plasmid evidence="2 3">unnamed</plasmid>
    </source>
</reference>
<keyword evidence="2" id="KW-0614">Plasmid</keyword>
<accession>A0A5Q0CAT5</accession>
<evidence type="ECO:0000313" key="2">
    <source>
        <dbReference type="EMBL" id="QFY62986.1"/>
    </source>
</evidence>
<evidence type="ECO:0000256" key="1">
    <source>
        <dbReference type="SAM" id="MobiDB-lite"/>
    </source>
</evidence>
<organism evidence="2 3">
    <name type="scientific">Rhizobium grahamii</name>
    <dbReference type="NCBI Taxonomy" id="1120045"/>
    <lineage>
        <taxon>Bacteria</taxon>
        <taxon>Pseudomonadati</taxon>
        <taxon>Pseudomonadota</taxon>
        <taxon>Alphaproteobacteria</taxon>
        <taxon>Hyphomicrobiales</taxon>
        <taxon>Rhizobiaceae</taxon>
        <taxon>Rhizobium/Agrobacterium group</taxon>
        <taxon>Rhizobium</taxon>
    </lineage>
</organism>
<dbReference type="Proteomes" id="UP000326881">
    <property type="component" value="Plasmid unnamed"/>
</dbReference>
<sequence>MPADDTRKYTVSSLSYRYCLDVGEAERLIARFGSGQRELDRLLGARARSPRHRRREMSTPDDVAAFGLR</sequence>
<proteinExistence type="predicted"/>
<protein>
    <submittedName>
        <fullName evidence="2">Uncharacterized protein</fullName>
    </submittedName>
</protein>